<keyword evidence="1" id="KW-0677">Repeat</keyword>
<feature type="domain" description="Fibronectin type-III" evidence="2">
    <location>
        <begin position="11"/>
        <end position="96"/>
    </location>
</feature>
<dbReference type="SMART" id="SM00060">
    <property type="entry name" value="FN3"/>
    <property type="match status" value="3"/>
</dbReference>
<dbReference type="EMBL" id="GG666505">
    <property type="protein sequence ID" value="EEN61358.1"/>
    <property type="molecule type" value="Genomic_DNA"/>
</dbReference>
<accession>C3YE50</accession>
<dbReference type="SUPFAM" id="SSF49265">
    <property type="entry name" value="Fibronectin type III"/>
    <property type="match status" value="2"/>
</dbReference>
<gene>
    <name evidence="3" type="ORF">BRAFLDRAFT_74171</name>
</gene>
<dbReference type="InterPro" id="IPR036116">
    <property type="entry name" value="FN3_sf"/>
</dbReference>
<dbReference type="AlphaFoldDB" id="C3YE50"/>
<dbReference type="PROSITE" id="PS50853">
    <property type="entry name" value="FN3"/>
    <property type="match status" value="2"/>
</dbReference>
<dbReference type="InterPro" id="IPR050991">
    <property type="entry name" value="ECM_Regulatory_Proteins"/>
</dbReference>
<dbReference type="STRING" id="7739.C3YE50"/>
<dbReference type="Gene3D" id="6.10.250.2590">
    <property type="match status" value="1"/>
</dbReference>
<dbReference type="InterPro" id="IPR003961">
    <property type="entry name" value="FN3_dom"/>
</dbReference>
<dbReference type="Pfam" id="PF00041">
    <property type="entry name" value="fn3"/>
    <property type="match status" value="3"/>
</dbReference>
<sequence>MMTTTPAEVEMPSGLRLVFRETDRLGVEWVGSADSYRVTYQASGDTEVDSVASVPNTTHTIGNLTAGTSYAVRVYSIEGGRESAPLEGHWGTRPEAPTNLEIVTMNTDSLYATWNASSSADFYRVTYQTSDGLEMQSVASIAGATHTIGSLSPGTLYTVRVYGIKDLVEGEPLLGDLRTEPEPPTNLQFTTTSTSILQISWTASGSADTYRVSLEATGGPEVTYSVLADTEYTAAGLSPGTLYTVRVYSRKNGTEGALPLEGQQRTSKLILSSSRKCF</sequence>
<evidence type="ECO:0000256" key="1">
    <source>
        <dbReference type="ARBA" id="ARBA00022737"/>
    </source>
</evidence>
<feature type="domain" description="Fibronectin type-III" evidence="2">
    <location>
        <begin position="183"/>
        <end position="270"/>
    </location>
</feature>
<dbReference type="PANTHER" id="PTHR46708">
    <property type="entry name" value="TENASCIN"/>
    <property type="match status" value="1"/>
</dbReference>
<dbReference type="Gene3D" id="2.60.40.10">
    <property type="entry name" value="Immunoglobulins"/>
    <property type="match status" value="3"/>
</dbReference>
<name>C3YE50_BRAFL</name>
<protein>
    <recommendedName>
        <fullName evidence="2">Fibronectin type-III domain-containing protein</fullName>
    </recommendedName>
</protein>
<proteinExistence type="predicted"/>
<dbReference type="PANTHER" id="PTHR46708:SF2">
    <property type="entry name" value="FIBRONECTIN TYPE-III DOMAIN-CONTAINING PROTEIN"/>
    <property type="match status" value="1"/>
</dbReference>
<evidence type="ECO:0000259" key="2">
    <source>
        <dbReference type="PROSITE" id="PS50853"/>
    </source>
</evidence>
<dbReference type="InParanoid" id="C3YE50"/>
<dbReference type="InterPro" id="IPR013783">
    <property type="entry name" value="Ig-like_fold"/>
</dbReference>
<evidence type="ECO:0000313" key="3">
    <source>
        <dbReference type="EMBL" id="EEN61358.1"/>
    </source>
</evidence>
<dbReference type="CDD" id="cd00063">
    <property type="entry name" value="FN3"/>
    <property type="match status" value="3"/>
</dbReference>
<organism>
    <name type="scientific">Branchiostoma floridae</name>
    <name type="common">Florida lancelet</name>
    <name type="synonym">Amphioxus</name>
    <dbReference type="NCBI Taxonomy" id="7739"/>
    <lineage>
        <taxon>Eukaryota</taxon>
        <taxon>Metazoa</taxon>
        <taxon>Chordata</taxon>
        <taxon>Cephalochordata</taxon>
        <taxon>Leptocardii</taxon>
        <taxon>Amphioxiformes</taxon>
        <taxon>Branchiostomatidae</taxon>
        <taxon>Branchiostoma</taxon>
    </lineage>
</organism>
<reference evidence="3" key="1">
    <citation type="journal article" date="2008" name="Nature">
        <title>The amphioxus genome and the evolution of the chordate karyotype.</title>
        <authorList>
            <consortium name="US DOE Joint Genome Institute (JGI-PGF)"/>
            <person name="Putnam N.H."/>
            <person name="Butts T."/>
            <person name="Ferrier D.E.K."/>
            <person name="Furlong R.F."/>
            <person name="Hellsten U."/>
            <person name="Kawashima T."/>
            <person name="Robinson-Rechavi M."/>
            <person name="Shoguchi E."/>
            <person name="Terry A."/>
            <person name="Yu J.-K."/>
            <person name="Benito-Gutierrez E.L."/>
            <person name="Dubchak I."/>
            <person name="Garcia-Fernandez J."/>
            <person name="Gibson-Brown J.J."/>
            <person name="Grigoriev I.V."/>
            <person name="Horton A.C."/>
            <person name="de Jong P.J."/>
            <person name="Jurka J."/>
            <person name="Kapitonov V.V."/>
            <person name="Kohara Y."/>
            <person name="Kuroki Y."/>
            <person name="Lindquist E."/>
            <person name="Lucas S."/>
            <person name="Osoegawa K."/>
            <person name="Pennacchio L.A."/>
            <person name="Salamov A.A."/>
            <person name="Satou Y."/>
            <person name="Sauka-Spengler T."/>
            <person name="Schmutz J."/>
            <person name="Shin-I T."/>
            <person name="Toyoda A."/>
            <person name="Bronner-Fraser M."/>
            <person name="Fujiyama A."/>
            <person name="Holland L.Z."/>
            <person name="Holland P.W.H."/>
            <person name="Satoh N."/>
            <person name="Rokhsar D.S."/>
        </authorList>
    </citation>
    <scope>NUCLEOTIDE SEQUENCE [LARGE SCALE GENOMIC DNA]</scope>
    <source>
        <strain evidence="3">S238N-H82</strain>
        <tissue evidence="3">Testes</tissue>
    </source>
</reference>